<name>A0A0C2XPG2_HEBCY</name>
<evidence type="ECO:0000313" key="2">
    <source>
        <dbReference type="Proteomes" id="UP000053424"/>
    </source>
</evidence>
<dbReference type="HOGENOM" id="CLU_1855507_0_0_1"/>
<dbReference type="Proteomes" id="UP000053424">
    <property type="component" value="Unassembled WGS sequence"/>
</dbReference>
<reference evidence="2" key="2">
    <citation type="submission" date="2015-01" db="EMBL/GenBank/DDBJ databases">
        <title>Evolutionary Origins and Diversification of the Mycorrhizal Mutualists.</title>
        <authorList>
            <consortium name="DOE Joint Genome Institute"/>
            <consortium name="Mycorrhizal Genomics Consortium"/>
            <person name="Kohler A."/>
            <person name="Kuo A."/>
            <person name="Nagy L.G."/>
            <person name="Floudas D."/>
            <person name="Copeland A."/>
            <person name="Barry K.W."/>
            <person name="Cichocki N."/>
            <person name="Veneault-Fourrey C."/>
            <person name="LaButti K."/>
            <person name="Lindquist E.A."/>
            <person name="Lipzen A."/>
            <person name="Lundell T."/>
            <person name="Morin E."/>
            <person name="Murat C."/>
            <person name="Riley R."/>
            <person name="Ohm R."/>
            <person name="Sun H."/>
            <person name="Tunlid A."/>
            <person name="Henrissat B."/>
            <person name="Grigoriev I.V."/>
            <person name="Hibbett D.S."/>
            <person name="Martin F."/>
        </authorList>
    </citation>
    <scope>NUCLEOTIDE SEQUENCE [LARGE SCALE GENOMIC DNA]</scope>
    <source>
        <strain evidence="2">h7</strain>
    </source>
</reference>
<evidence type="ECO:0000313" key="1">
    <source>
        <dbReference type="EMBL" id="KIM39523.1"/>
    </source>
</evidence>
<sequence length="138" mass="15659">MVPDPYTRRPELDALYKVEDNRVVFLEALQYHQTIFDWEKGANGSLDSWASAELVVLARDTFCTNARHSGCLADTMSNVANTAQSLSLRGTWNSRGRSFKIVKRWVSWTSSGLLPSLLYLLVEESTSRRVTKQDSEEL</sequence>
<accession>A0A0C2XPG2</accession>
<proteinExistence type="predicted"/>
<protein>
    <submittedName>
        <fullName evidence="1">Uncharacterized protein</fullName>
    </submittedName>
</protein>
<organism evidence="1 2">
    <name type="scientific">Hebeloma cylindrosporum</name>
    <dbReference type="NCBI Taxonomy" id="76867"/>
    <lineage>
        <taxon>Eukaryota</taxon>
        <taxon>Fungi</taxon>
        <taxon>Dikarya</taxon>
        <taxon>Basidiomycota</taxon>
        <taxon>Agaricomycotina</taxon>
        <taxon>Agaricomycetes</taxon>
        <taxon>Agaricomycetidae</taxon>
        <taxon>Agaricales</taxon>
        <taxon>Agaricineae</taxon>
        <taxon>Hymenogastraceae</taxon>
        <taxon>Hebeloma</taxon>
    </lineage>
</organism>
<dbReference type="AlphaFoldDB" id="A0A0C2XPG2"/>
<dbReference type="EMBL" id="KN831785">
    <property type="protein sequence ID" value="KIM39523.1"/>
    <property type="molecule type" value="Genomic_DNA"/>
</dbReference>
<gene>
    <name evidence="1" type="ORF">M413DRAFT_12116</name>
</gene>
<reference evidence="1 2" key="1">
    <citation type="submission" date="2014-04" db="EMBL/GenBank/DDBJ databases">
        <authorList>
            <consortium name="DOE Joint Genome Institute"/>
            <person name="Kuo A."/>
            <person name="Gay G."/>
            <person name="Dore J."/>
            <person name="Kohler A."/>
            <person name="Nagy L.G."/>
            <person name="Floudas D."/>
            <person name="Copeland A."/>
            <person name="Barry K.W."/>
            <person name="Cichocki N."/>
            <person name="Veneault-Fourrey C."/>
            <person name="LaButti K."/>
            <person name="Lindquist E.A."/>
            <person name="Lipzen A."/>
            <person name="Lundell T."/>
            <person name="Morin E."/>
            <person name="Murat C."/>
            <person name="Sun H."/>
            <person name="Tunlid A."/>
            <person name="Henrissat B."/>
            <person name="Grigoriev I.V."/>
            <person name="Hibbett D.S."/>
            <person name="Martin F."/>
            <person name="Nordberg H.P."/>
            <person name="Cantor M.N."/>
            <person name="Hua S.X."/>
        </authorList>
    </citation>
    <scope>NUCLEOTIDE SEQUENCE [LARGE SCALE GENOMIC DNA]</scope>
    <source>
        <strain evidence="2">h7</strain>
    </source>
</reference>
<keyword evidence="2" id="KW-1185">Reference proteome</keyword>